<dbReference type="Pfam" id="PF08660">
    <property type="entry name" value="Alg14"/>
    <property type="match status" value="1"/>
</dbReference>
<proteinExistence type="predicted"/>
<dbReference type="InterPro" id="IPR013969">
    <property type="entry name" value="Oligosacch_biosynth_Alg14"/>
</dbReference>
<dbReference type="GO" id="GO:0006488">
    <property type="term" value="P:dolichol-linked oligosaccharide biosynthetic process"/>
    <property type="evidence" value="ECO:0007669"/>
    <property type="project" value="InterPro"/>
</dbReference>
<accession>A0A2T1HLH3</accession>
<organism evidence="1 2">
    <name type="scientific">Alsobacter soli</name>
    <dbReference type="NCBI Taxonomy" id="2109933"/>
    <lineage>
        <taxon>Bacteria</taxon>
        <taxon>Pseudomonadati</taxon>
        <taxon>Pseudomonadota</taxon>
        <taxon>Alphaproteobacteria</taxon>
        <taxon>Hyphomicrobiales</taxon>
        <taxon>Alsobacteraceae</taxon>
        <taxon>Alsobacter</taxon>
    </lineage>
</organism>
<reference evidence="2" key="1">
    <citation type="submission" date="2018-03" db="EMBL/GenBank/DDBJ databases">
        <authorList>
            <person name="Sun L."/>
            <person name="Liu H."/>
            <person name="Chen W."/>
            <person name="Huang K."/>
            <person name="Liu W."/>
            <person name="Gao X."/>
        </authorList>
    </citation>
    <scope>NUCLEOTIDE SEQUENCE [LARGE SCALE GENOMIC DNA]</scope>
    <source>
        <strain evidence="2">SH9</strain>
    </source>
</reference>
<evidence type="ECO:0000313" key="2">
    <source>
        <dbReference type="Proteomes" id="UP000239772"/>
    </source>
</evidence>
<dbReference type="Gene3D" id="3.40.50.2000">
    <property type="entry name" value="Glycogen Phosphorylase B"/>
    <property type="match status" value="1"/>
</dbReference>
<keyword evidence="2" id="KW-1185">Reference proteome</keyword>
<dbReference type="EMBL" id="PVZS01000063">
    <property type="protein sequence ID" value="PSC02429.1"/>
    <property type="molecule type" value="Genomic_DNA"/>
</dbReference>
<dbReference type="Proteomes" id="UP000239772">
    <property type="component" value="Unassembled WGS sequence"/>
</dbReference>
<dbReference type="OrthoDB" id="555447at2"/>
<sequence length="133" mass="14504">MGRLRPALSGASVAFVSTNPDHEADVQDGRFYAVRDASLSSKLGLVAMTLQLFRIVLKERPQYVISTGAAPGYIAIRLARLLFKARTIWVDSIANVDQLSTSGQKIGKHADLWLTQWPHLANDNGPNYVGAVV</sequence>
<dbReference type="GO" id="GO:0016740">
    <property type="term" value="F:transferase activity"/>
    <property type="evidence" value="ECO:0007669"/>
    <property type="project" value="UniProtKB-KW"/>
</dbReference>
<protein>
    <submittedName>
        <fullName evidence="1">UDP-N-acetylglucosamine--LPS N-acetylglucosamine transferase</fullName>
    </submittedName>
</protein>
<comment type="caution">
    <text evidence="1">The sequence shown here is derived from an EMBL/GenBank/DDBJ whole genome shotgun (WGS) entry which is preliminary data.</text>
</comment>
<keyword evidence="1" id="KW-0808">Transferase</keyword>
<dbReference type="AlphaFoldDB" id="A0A2T1HLH3"/>
<dbReference type="RefSeq" id="WP_106340833.1">
    <property type="nucleotide sequence ID" value="NZ_PVZS01000063.1"/>
</dbReference>
<name>A0A2T1HLH3_9HYPH</name>
<gene>
    <name evidence="1" type="ORF">SLNSH_24175</name>
</gene>
<evidence type="ECO:0000313" key="1">
    <source>
        <dbReference type="EMBL" id="PSC02429.1"/>
    </source>
</evidence>